<evidence type="ECO:0000313" key="1">
    <source>
        <dbReference type="EMBL" id="MFD2247441.1"/>
    </source>
</evidence>
<accession>A0ABW5CYF1</accession>
<gene>
    <name evidence="1" type="ORF">ACFSKP_14330</name>
</gene>
<name>A0ABW5CYF1_9BACT</name>
<dbReference type="EMBL" id="JBHUIM010000002">
    <property type="protein sequence ID" value="MFD2247441.1"/>
    <property type="molecule type" value="Genomic_DNA"/>
</dbReference>
<proteinExistence type="predicted"/>
<sequence>MQTGEGTGKDLKPTQFTDNPFQLLSAMHCRQTIQCLSQGLLLLQKDSKERRYILQNCQATVCSYNLIVLHEQAFVYALNFLTS</sequence>
<dbReference type="RefSeq" id="WP_250430373.1">
    <property type="nucleotide sequence ID" value="NZ_JALPRR010000003.1"/>
</dbReference>
<reference evidence="2" key="1">
    <citation type="journal article" date="2019" name="Int. J. Syst. Evol. Microbiol.">
        <title>The Global Catalogue of Microorganisms (GCM) 10K type strain sequencing project: providing services to taxonomists for standard genome sequencing and annotation.</title>
        <authorList>
            <consortium name="The Broad Institute Genomics Platform"/>
            <consortium name="The Broad Institute Genome Sequencing Center for Infectious Disease"/>
            <person name="Wu L."/>
            <person name="Ma J."/>
        </authorList>
    </citation>
    <scope>NUCLEOTIDE SEQUENCE [LARGE SCALE GENOMIC DNA]</scope>
    <source>
        <strain evidence="2">CGMCC 4.1782</strain>
    </source>
</reference>
<keyword evidence="2" id="KW-1185">Reference proteome</keyword>
<evidence type="ECO:0000313" key="2">
    <source>
        <dbReference type="Proteomes" id="UP001597374"/>
    </source>
</evidence>
<comment type="caution">
    <text evidence="1">The sequence shown here is derived from an EMBL/GenBank/DDBJ whole genome shotgun (WGS) entry which is preliminary data.</text>
</comment>
<protein>
    <submittedName>
        <fullName evidence="1">Uncharacterized protein</fullName>
    </submittedName>
</protein>
<organism evidence="1 2">
    <name type="scientific">Pontibacter ruber</name>
    <dbReference type="NCBI Taxonomy" id="1343895"/>
    <lineage>
        <taxon>Bacteria</taxon>
        <taxon>Pseudomonadati</taxon>
        <taxon>Bacteroidota</taxon>
        <taxon>Cytophagia</taxon>
        <taxon>Cytophagales</taxon>
        <taxon>Hymenobacteraceae</taxon>
        <taxon>Pontibacter</taxon>
    </lineage>
</organism>
<dbReference type="Proteomes" id="UP001597374">
    <property type="component" value="Unassembled WGS sequence"/>
</dbReference>